<accession>A0A1N7KY25</accession>
<dbReference type="InterPro" id="IPR013325">
    <property type="entry name" value="RNA_pol_sigma_r2"/>
</dbReference>
<dbReference type="InterPro" id="IPR007627">
    <property type="entry name" value="RNA_pol_sigma70_r2"/>
</dbReference>
<evidence type="ECO:0000256" key="1">
    <source>
        <dbReference type="ARBA" id="ARBA00007788"/>
    </source>
</evidence>
<dbReference type="Pfam" id="PF04542">
    <property type="entry name" value="Sigma70_r2"/>
    <property type="match status" value="1"/>
</dbReference>
<evidence type="ECO:0000256" key="4">
    <source>
        <dbReference type="ARBA" id="ARBA00023125"/>
    </source>
</evidence>
<evidence type="ECO:0000259" key="7">
    <source>
        <dbReference type="Pfam" id="PF04545"/>
    </source>
</evidence>
<evidence type="ECO:0000256" key="3">
    <source>
        <dbReference type="ARBA" id="ARBA00023082"/>
    </source>
</evidence>
<dbReference type="PANTHER" id="PTHR30376">
    <property type="entry name" value="SIGMA FACTOR RPOH HEAT SHOCK RELATED"/>
    <property type="match status" value="1"/>
</dbReference>
<sequence>MNKPFRPPQRRRGTAFSSEFLDAPTEAGLARAWRDKGDEKARDRLVLAHRALAWSAAARITRGGRPDEDLIQQANLGLLKAADRFDPDMGFRFSTYATWWVRAEIQDYTYGDWSLIRLPGSSSLRRVFFGLRKAEAELQAEGVAPEDLDAAIGLRFGVDADKIALVRERLAGRDMSLNQPISSGDEGGADWQDMLADPDPEADAEVRVGAARAKARLAALMAEHLARLPARDRQILEGSVMEEDHRTLADLGEEFQISRERVRQLRERALGVLRKALAEDPAARDLLAEDGVAV</sequence>
<dbReference type="EMBL" id="FTOT01000001">
    <property type="protein sequence ID" value="SIS66451.1"/>
    <property type="molecule type" value="Genomic_DNA"/>
</dbReference>
<keyword evidence="3" id="KW-0731">Sigma factor</keyword>
<dbReference type="Pfam" id="PF04545">
    <property type="entry name" value="Sigma70_r4"/>
    <property type="match status" value="1"/>
</dbReference>
<dbReference type="GO" id="GO:0006352">
    <property type="term" value="P:DNA-templated transcription initiation"/>
    <property type="evidence" value="ECO:0007669"/>
    <property type="project" value="InterPro"/>
</dbReference>
<dbReference type="InterPro" id="IPR014284">
    <property type="entry name" value="RNA_pol_sigma-70_dom"/>
</dbReference>
<dbReference type="GO" id="GO:0003677">
    <property type="term" value="F:DNA binding"/>
    <property type="evidence" value="ECO:0007669"/>
    <property type="project" value="UniProtKB-KW"/>
</dbReference>
<dbReference type="AlphaFoldDB" id="A0A1N7KY25"/>
<dbReference type="SUPFAM" id="SSF88659">
    <property type="entry name" value="Sigma3 and sigma4 domains of RNA polymerase sigma factors"/>
    <property type="match status" value="1"/>
</dbReference>
<name>A0A1N7KY25_9RHOB</name>
<dbReference type="OrthoDB" id="9809557at2"/>
<feature type="domain" description="RNA polymerase sigma-70 region 4" evidence="7">
    <location>
        <begin position="225"/>
        <end position="275"/>
    </location>
</feature>
<evidence type="ECO:0000256" key="2">
    <source>
        <dbReference type="ARBA" id="ARBA00023015"/>
    </source>
</evidence>
<dbReference type="SUPFAM" id="SSF88946">
    <property type="entry name" value="Sigma2 domain of RNA polymerase sigma factors"/>
    <property type="match status" value="1"/>
</dbReference>
<dbReference type="GO" id="GO:0016987">
    <property type="term" value="F:sigma factor activity"/>
    <property type="evidence" value="ECO:0007669"/>
    <property type="project" value="UniProtKB-KW"/>
</dbReference>
<keyword evidence="5" id="KW-0804">Transcription</keyword>
<feature type="domain" description="RNA polymerase sigma-70 region 2" evidence="6">
    <location>
        <begin position="45"/>
        <end position="108"/>
    </location>
</feature>
<keyword evidence="2" id="KW-0805">Transcription regulation</keyword>
<dbReference type="InterPro" id="IPR000943">
    <property type="entry name" value="RNA_pol_sigma70"/>
</dbReference>
<dbReference type="Proteomes" id="UP000186141">
    <property type="component" value="Unassembled WGS sequence"/>
</dbReference>
<reference evidence="8 9" key="1">
    <citation type="submission" date="2017-01" db="EMBL/GenBank/DDBJ databases">
        <authorList>
            <person name="Mah S.A."/>
            <person name="Swanson W.J."/>
            <person name="Moy G.W."/>
            <person name="Vacquier V.D."/>
        </authorList>
    </citation>
    <scope>NUCLEOTIDE SEQUENCE [LARGE SCALE GENOMIC DNA]</scope>
    <source>
        <strain evidence="8 9">DSM 26375</strain>
    </source>
</reference>
<evidence type="ECO:0000313" key="9">
    <source>
        <dbReference type="Proteomes" id="UP000186141"/>
    </source>
</evidence>
<protein>
    <submittedName>
        <fullName evidence="8">RNA polymerase sigma-32 factor</fullName>
    </submittedName>
</protein>
<dbReference type="InterPro" id="IPR007630">
    <property type="entry name" value="RNA_pol_sigma70_r4"/>
</dbReference>
<dbReference type="NCBIfam" id="TIGR02937">
    <property type="entry name" value="sigma70-ECF"/>
    <property type="match status" value="1"/>
</dbReference>
<comment type="similarity">
    <text evidence="1">Belongs to the sigma-70 factor family.</text>
</comment>
<dbReference type="STRING" id="1086013.SAMN05421774_101759"/>
<keyword evidence="4" id="KW-0238">DNA-binding</keyword>
<evidence type="ECO:0000259" key="6">
    <source>
        <dbReference type="Pfam" id="PF04542"/>
    </source>
</evidence>
<dbReference type="Gene3D" id="1.20.140.160">
    <property type="match status" value="1"/>
</dbReference>
<dbReference type="RefSeq" id="WP_076528796.1">
    <property type="nucleotide sequence ID" value="NZ_BMEH01000001.1"/>
</dbReference>
<keyword evidence="9" id="KW-1185">Reference proteome</keyword>
<evidence type="ECO:0000313" key="8">
    <source>
        <dbReference type="EMBL" id="SIS66451.1"/>
    </source>
</evidence>
<dbReference type="InterPro" id="IPR050813">
    <property type="entry name" value="Sigma-70_Factor"/>
</dbReference>
<dbReference type="PANTHER" id="PTHR30376:SF3">
    <property type="entry name" value="RNA POLYMERASE SIGMA FACTOR RPOH"/>
    <property type="match status" value="1"/>
</dbReference>
<evidence type="ECO:0000256" key="5">
    <source>
        <dbReference type="ARBA" id="ARBA00023163"/>
    </source>
</evidence>
<dbReference type="Gene3D" id="1.20.120.1810">
    <property type="match status" value="1"/>
</dbReference>
<proteinExistence type="inferred from homology"/>
<gene>
    <name evidence="8" type="ORF">SAMN05421774_101759</name>
</gene>
<dbReference type="PRINTS" id="PR00046">
    <property type="entry name" value="SIGMA70FCT"/>
</dbReference>
<dbReference type="InterPro" id="IPR013324">
    <property type="entry name" value="RNA_pol_sigma_r3/r4-like"/>
</dbReference>
<organism evidence="8 9">
    <name type="scientific">Gemmobacter megaterium</name>
    <dbReference type="NCBI Taxonomy" id="1086013"/>
    <lineage>
        <taxon>Bacteria</taxon>
        <taxon>Pseudomonadati</taxon>
        <taxon>Pseudomonadota</taxon>
        <taxon>Alphaproteobacteria</taxon>
        <taxon>Rhodobacterales</taxon>
        <taxon>Paracoccaceae</taxon>
        <taxon>Gemmobacter</taxon>
    </lineage>
</organism>